<evidence type="ECO:0000256" key="1">
    <source>
        <dbReference type="ARBA" id="ARBA00001947"/>
    </source>
</evidence>
<dbReference type="OrthoDB" id="9781031at2"/>
<dbReference type="AlphaFoldDB" id="A0A4R6U413"/>
<dbReference type="InterPro" id="IPR013149">
    <property type="entry name" value="ADH-like_C"/>
</dbReference>
<dbReference type="Pfam" id="PF08240">
    <property type="entry name" value="ADH_N"/>
    <property type="match status" value="1"/>
</dbReference>
<dbReference type="Gene3D" id="3.40.50.720">
    <property type="entry name" value="NAD(P)-binding Rossmann-like Domain"/>
    <property type="match status" value="1"/>
</dbReference>
<evidence type="ECO:0000259" key="6">
    <source>
        <dbReference type="Pfam" id="PF00107"/>
    </source>
</evidence>
<proteinExistence type="inferred from homology"/>
<organism evidence="8 9">
    <name type="scientific">Aureibacillus halotolerans</name>
    <dbReference type="NCBI Taxonomy" id="1508390"/>
    <lineage>
        <taxon>Bacteria</taxon>
        <taxon>Bacillati</taxon>
        <taxon>Bacillota</taxon>
        <taxon>Bacilli</taxon>
        <taxon>Bacillales</taxon>
        <taxon>Bacillaceae</taxon>
        <taxon>Aureibacillus</taxon>
    </lineage>
</organism>
<feature type="domain" description="Alcohol dehydrogenase-like C-terminal" evidence="6">
    <location>
        <begin position="148"/>
        <end position="260"/>
    </location>
</feature>
<evidence type="ECO:0000313" key="8">
    <source>
        <dbReference type="EMBL" id="TDQ41228.1"/>
    </source>
</evidence>
<dbReference type="GO" id="GO:0046872">
    <property type="term" value="F:metal ion binding"/>
    <property type="evidence" value="ECO:0007669"/>
    <property type="project" value="UniProtKB-KW"/>
</dbReference>
<evidence type="ECO:0000256" key="4">
    <source>
        <dbReference type="ARBA" id="ARBA00022833"/>
    </source>
</evidence>
<dbReference type="Pfam" id="PF00107">
    <property type="entry name" value="ADH_zinc_N"/>
    <property type="match status" value="1"/>
</dbReference>
<dbReference type="PANTHER" id="PTHR43350:SF19">
    <property type="entry name" value="D-GULOSIDE 3-DEHYDROGENASE"/>
    <property type="match status" value="1"/>
</dbReference>
<dbReference type="PANTHER" id="PTHR43350">
    <property type="entry name" value="NAD-DEPENDENT ALCOHOL DEHYDROGENASE"/>
    <property type="match status" value="1"/>
</dbReference>
<dbReference type="Proteomes" id="UP000295632">
    <property type="component" value="Unassembled WGS sequence"/>
</dbReference>
<sequence>MNNQQIVFTAPGVVEWRTEAFDRPQLKATEVLVKKRFSLISPGTELACLSGGEQWFQMPQIPGYAAVSTVIEVGADVEHVAQGDLVFHYGKHCTYEIVRASELVVHVPNDLEPSIALFARLATVAFTALRVSEIELGDQVAVTGLGLVGNFAAQLAQLQGGVVTGMDLSKERVTLAQRCGIKQAVLSFSDIGPKKFNTFIEATGQPQVLHEALSWVAPFGECILLGTPRTDYTTNLTDVLRHTHLHEKGSVTLKGAHEWRYPMKAHPYEKHSMERNTRIVFELMRSGQLHVAPLISHMLKPQNAKEAYQGLSEAKEDYIGVLFDWVE</sequence>
<gene>
    <name evidence="8" type="ORF">EV213_104226</name>
</gene>
<name>A0A4R6U413_9BACI</name>
<dbReference type="InterPro" id="IPR013154">
    <property type="entry name" value="ADH-like_N"/>
</dbReference>
<reference evidence="8 9" key="1">
    <citation type="submission" date="2019-03" db="EMBL/GenBank/DDBJ databases">
        <title>Genomic Encyclopedia of Type Strains, Phase IV (KMG-IV): sequencing the most valuable type-strain genomes for metagenomic binning, comparative biology and taxonomic classification.</title>
        <authorList>
            <person name="Goeker M."/>
        </authorList>
    </citation>
    <scope>NUCLEOTIDE SEQUENCE [LARGE SCALE GENOMIC DNA]</scope>
    <source>
        <strain evidence="8 9">DSM 28697</strain>
    </source>
</reference>
<dbReference type="GO" id="GO:0016491">
    <property type="term" value="F:oxidoreductase activity"/>
    <property type="evidence" value="ECO:0007669"/>
    <property type="project" value="UniProtKB-KW"/>
</dbReference>
<dbReference type="CDD" id="cd08255">
    <property type="entry name" value="2-desacetyl-2-hydroxyethyl_bacteriochlorophyllide_like"/>
    <property type="match status" value="1"/>
</dbReference>
<dbReference type="Gene3D" id="3.90.180.10">
    <property type="entry name" value="Medium-chain alcohol dehydrogenases, catalytic domain"/>
    <property type="match status" value="2"/>
</dbReference>
<dbReference type="InterPro" id="IPR036291">
    <property type="entry name" value="NAD(P)-bd_dom_sf"/>
</dbReference>
<evidence type="ECO:0000259" key="7">
    <source>
        <dbReference type="Pfam" id="PF08240"/>
    </source>
</evidence>
<protein>
    <submittedName>
        <fullName evidence="8">2-desacetyl-2-hydroxyethyl bacteriochlorophyllide A dehydrogenase</fullName>
    </submittedName>
</protein>
<accession>A0A4R6U413</accession>
<comment type="similarity">
    <text evidence="2">Belongs to the zinc-containing alcohol dehydrogenase family.</text>
</comment>
<keyword evidence="5" id="KW-0560">Oxidoreductase</keyword>
<comment type="caution">
    <text evidence="8">The sequence shown here is derived from an EMBL/GenBank/DDBJ whole genome shotgun (WGS) entry which is preliminary data.</text>
</comment>
<dbReference type="EMBL" id="SNYJ01000004">
    <property type="protein sequence ID" value="TDQ41228.1"/>
    <property type="molecule type" value="Genomic_DNA"/>
</dbReference>
<feature type="domain" description="Alcohol dehydrogenase-like N-terminal" evidence="7">
    <location>
        <begin position="28"/>
        <end position="95"/>
    </location>
</feature>
<dbReference type="RefSeq" id="WP_133579821.1">
    <property type="nucleotide sequence ID" value="NZ_SNYJ01000004.1"/>
</dbReference>
<evidence type="ECO:0000256" key="5">
    <source>
        <dbReference type="ARBA" id="ARBA00023002"/>
    </source>
</evidence>
<keyword evidence="3" id="KW-0479">Metal-binding</keyword>
<dbReference type="SUPFAM" id="SSF51735">
    <property type="entry name" value="NAD(P)-binding Rossmann-fold domains"/>
    <property type="match status" value="1"/>
</dbReference>
<dbReference type="InterPro" id="IPR011032">
    <property type="entry name" value="GroES-like_sf"/>
</dbReference>
<keyword evidence="4" id="KW-0862">Zinc</keyword>
<evidence type="ECO:0000256" key="2">
    <source>
        <dbReference type="ARBA" id="ARBA00008072"/>
    </source>
</evidence>
<evidence type="ECO:0000256" key="3">
    <source>
        <dbReference type="ARBA" id="ARBA00022723"/>
    </source>
</evidence>
<dbReference type="SUPFAM" id="SSF50129">
    <property type="entry name" value="GroES-like"/>
    <property type="match status" value="1"/>
</dbReference>
<evidence type="ECO:0000313" key="9">
    <source>
        <dbReference type="Proteomes" id="UP000295632"/>
    </source>
</evidence>
<comment type="cofactor">
    <cofactor evidence="1">
        <name>Zn(2+)</name>
        <dbReference type="ChEBI" id="CHEBI:29105"/>
    </cofactor>
</comment>
<keyword evidence="9" id="KW-1185">Reference proteome</keyword>